<keyword evidence="4" id="KW-0863">Zinc-finger</keyword>
<feature type="repeat" description="TPR" evidence="3">
    <location>
        <begin position="38"/>
        <end position="71"/>
    </location>
</feature>
<feature type="zinc finger region" description="C3H1-type" evidence="4">
    <location>
        <begin position="354"/>
        <end position="382"/>
    </location>
</feature>
<keyword evidence="3" id="KW-0802">TPR repeat</keyword>
<keyword evidence="5" id="KW-0472">Membrane</keyword>
<dbReference type="InterPro" id="IPR012677">
    <property type="entry name" value="Nucleotide-bd_a/b_plait_sf"/>
</dbReference>
<dbReference type="Pfam" id="PF00515">
    <property type="entry name" value="TPR_1"/>
    <property type="match status" value="1"/>
</dbReference>
<dbReference type="Gene3D" id="3.30.70.330">
    <property type="match status" value="1"/>
</dbReference>
<dbReference type="PROSITE" id="PS50103">
    <property type="entry name" value="ZF_C3H1"/>
    <property type="match status" value="1"/>
</dbReference>
<dbReference type="EMBL" id="NCKU01000993">
    <property type="protein sequence ID" value="RWS13430.1"/>
    <property type="molecule type" value="Genomic_DNA"/>
</dbReference>
<evidence type="ECO:0000313" key="9">
    <source>
        <dbReference type="Proteomes" id="UP000285301"/>
    </source>
</evidence>
<reference evidence="8 9" key="1">
    <citation type="journal article" date="2018" name="Gigascience">
        <title>Genomes of trombidid mites reveal novel predicted allergens and laterally-transferred genes associated with secondary metabolism.</title>
        <authorList>
            <person name="Dong X."/>
            <person name="Chaisiri K."/>
            <person name="Xia D."/>
            <person name="Armstrong S.D."/>
            <person name="Fang Y."/>
            <person name="Donnelly M.J."/>
            <person name="Kadowaki T."/>
            <person name="McGarry J.W."/>
            <person name="Darby A.C."/>
            <person name="Makepeace B.L."/>
        </authorList>
    </citation>
    <scope>NUCLEOTIDE SEQUENCE [LARGE SCALE GENOMIC DNA]</scope>
    <source>
        <strain evidence="8">UoL-WK</strain>
    </source>
</reference>
<feature type="domain" description="C3H1-type" evidence="7">
    <location>
        <begin position="354"/>
        <end position="382"/>
    </location>
</feature>
<evidence type="ECO:0000313" key="8">
    <source>
        <dbReference type="EMBL" id="RWS13430.1"/>
    </source>
</evidence>
<dbReference type="SMART" id="SM00028">
    <property type="entry name" value="TPR"/>
    <property type="match status" value="3"/>
</dbReference>
<keyword evidence="9" id="KW-1185">Reference proteome</keyword>
<feature type="domain" description="RRM" evidence="6">
    <location>
        <begin position="252"/>
        <end position="336"/>
    </location>
</feature>
<comment type="caution">
    <text evidence="8">The sequence shown here is derived from an EMBL/GenBank/DDBJ whole genome shotgun (WGS) entry which is preliminary data.</text>
</comment>
<evidence type="ECO:0000256" key="4">
    <source>
        <dbReference type="PROSITE-ProRule" id="PRU00723"/>
    </source>
</evidence>
<evidence type="ECO:0000256" key="2">
    <source>
        <dbReference type="PROSITE-ProRule" id="PRU00176"/>
    </source>
</evidence>
<sequence>MDESEVIASKALRKAKSGEFTEALHLLSSAIAIRESDYRYFVNRGYCFARLKQFDAAVNDFDAALRLNPNSAKALFLKARTLTDLNLFLKAEHTFREVLALNVFESEVNFELLLLRFLAAKHNGFDETIAYRAANKCESVNQTIETLRKLRPVSKDVLSHSNLTHFSTNDLSPSINCCSQRSDSRSDDDNLLIVKEIAIDSKTSENEILNEILNHCTNKKALSENIEIACKLLRDLQLCDYLDTATNLFDFKAVHISNLSQSYSKVDVFCMFSKYGTVLKVSMLKTASNVDYWEAIVDYDNPESPIKAVTHCFHSPLFNSFDASSKSLIKVRFCPSELQKKNGILKMAEAVELTKAKKECFFWRSPKGCTQRRNCAFRHIRINRAVDTNPWDIHIGFWIGIGLIEASGAILLICAALWSIVHSTGLTPNNPENYINYHVLFMVIGAVILPANGIDEFDFQMNIIQ</sequence>
<dbReference type="Gene3D" id="1.25.40.10">
    <property type="entry name" value="Tetratricopeptide repeat domain"/>
    <property type="match status" value="1"/>
</dbReference>
<dbReference type="InterPro" id="IPR011990">
    <property type="entry name" value="TPR-like_helical_dom_sf"/>
</dbReference>
<dbReference type="STRING" id="1965070.A0A3S3P6V6"/>
<evidence type="ECO:0000256" key="1">
    <source>
        <dbReference type="ARBA" id="ARBA00022884"/>
    </source>
</evidence>
<name>A0A3S3P6V6_9ACAR</name>
<evidence type="ECO:0000259" key="6">
    <source>
        <dbReference type="PROSITE" id="PS50102"/>
    </source>
</evidence>
<dbReference type="InterPro" id="IPR000571">
    <property type="entry name" value="Znf_CCCH"/>
</dbReference>
<feature type="transmembrane region" description="Helical" evidence="5">
    <location>
        <begin position="433"/>
        <end position="451"/>
    </location>
</feature>
<dbReference type="SUPFAM" id="SSF48452">
    <property type="entry name" value="TPR-like"/>
    <property type="match status" value="1"/>
</dbReference>
<dbReference type="Pfam" id="PF00076">
    <property type="entry name" value="RRM_1"/>
    <property type="match status" value="1"/>
</dbReference>
<protein>
    <submittedName>
        <fullName evidence="8">Uncharacterized protein</fullName>
    </submittedName>
</protein>
<organism evidence="8 9">
    <name type="scientific">Dinothrombium tinctorium</name>
    <dbReference type="NCBI Taxonomy" id="1965070"/>
    <lineage>
        <taxon>Eukaryota</taxon>
        <taxon>Metazoa</taxon>
        <taxon>Ecdysozoa</taxon>
        <taxon>Arthropoda</taxon>
        <taxon>Chelicerata</taxon>
        <taxon>Arachnida</taxon>
        <taxon>Acari</taxon>
        <taxon>Acariformes</taxon>
        <taxon>Trombidiformes</taxon>
        <taxon>Prostigmata</taxon>
        <taxon>Anystina</taxon>
        <taxon>Parasitengona</taxon>
        <taxon>Trombidioidea</taxon>
        <taxon>Trombidiidae</taxon>
        <taxon>Dinothrombium</taxon>
    </lineage>
</organism>
<dbReference type="AlphaFoldDB" id="A0A3S3P6V6"/>
<dbReference type="InterPro" id="IPR019734">
    <property type="entry name" value="TPR_rpt"/>
</dbReference>
<gene>
    <name evidence="8" type="ORF">B4U79_13599</name>
</gene>
<dbReference type="PROSITE" id="PS50102">
    <property type="entry name" value="RRM"/>
    <property type="match status" value="1"/>
</dbReference>
<keyword evidence="4" id="KW-0862">Zinc</keyword>
<dbReference type="CDD" id="cd00590">
    <property type="entry name" value="RRM_SF"/>
    <property type="match status" value="1"/>
</dbReference>
<evidence type="ECO:0000256" key="3">
    <source>
        <dbReference type="PROSITE-ProRule" id="PRU00339"/>
    </source>
</evidence>
<keyword evidence="5" id="KW-0812">Transmembrane</keyword>
<keyword evidence="5" id="KW-1133">Transmembrane helix</keyword>
<evidence type="ECO:0000256" key="5">
    <source>
        <dbReference type="SAM" id="Phobius"/>
    </source>
</evidence>
<dbReference type="OrthoDB" id="245563at2759"/>
<dbReference type="InterPro" id="IPR035979">
    <property type="entry name" value="RBD_domain_sf"/>
</dbReference>
<evidence type="ECO:0000259" key="7">
    <source>
        <dbReference type="PROSITE" id="PS50103"/>
    </source>
</evidence>
<proteinExistence type="predicted"/>
<keyword evidence="4" id="KW-0479">Metal-binding</keyword>
<dbReference type="InterPro" id="IPR000504">
    <property type="entry name" value="RRM_dom"/>
</dbReference>
<dbReference type="PANTHER" id="PTHR47678:SF1">
    <property type="entry name" value="TETRATRICOPEPTIDE REPEAT PROTEIN 31"/>
    <property type="match status" value="1"/>
</dbReference>
<dbReference type="GO" id="GO:0003723">
    <property type="term" value="F:RNA binding"/>
    <property type="evidence" value="ECO:0007669"/>
    <property type="project" value="UniProtKB-UniRule"/>
</dbReference>
<keyword evidence="1 2" id="KW-0694">RNA-binding</keyword>
<accession>A0A3S3P6V6</accession>
<feature type="transmembrane region" description="Helical" evidence="5">
    <location>
        <begin position="395"/>
        <end position="421"/>
    </location>
</feature>
<dbReference type="PROSITE" id="PS50005">
    <property type="entry name" value="TPR"/>
    <property type="match status" value="1"/>
</dbReference>
<dbReference type="PANTHER" id="PTHR47678">
    <property type="entry name" value="TETRATRICOPEPTIDE REPEAT PROTEIN 31"/>
    <property type="match status" value="1"/>
</dbReference>
<dbReference type="SUPFAM" id="SSF54928">
    <property type="entry name" value="RNA-binding domain, RBD"/>
    <property type="match status" value="1"/>
</dbReference>
<dbReference type="Proteomes" id="UP000285301">
    <property type="component" value="Unassembled WGS sequence"/>
</dbReference>
<dbReference type="GO" id="GO:0008270">
    <property type="term" value="F:zinc ion binding"/>
    <property type="evidence" value="ECO:0007669"/>
    <property type="project" value="UniProtKB-KW"/>
</dbReference>